<sequence length="443" mass="49432">MTPSLNEQGLAEADLVFRDAVVLDGARDRAEICDVAVTQGRILRLFSREERSKIRAKDEYFCRERKALLPGFANSHTHVAMTLLRGLGEESPLKDWLEKHIWPVEGRLKPRHIRIGTQLGVAEMISGGITCFGDMYFHMDEVARVATEVGVRCGLCQGLIGNAPLFSLKLKEGIRLYDHWHGKNDLITVQLGPHAPYTVSPKLLTQVAGAARGLNAGIHIHWLETEWERSYIEQELKKDPIDLLYETGLADVTSLILAHGVWFPENRLKEIAKDNIAVVHNPSSNMKLGSGFAPVSQMLKEGVHVALGSDGAASNNRLDMWLEMRTASLMQKGYYKDPMLMKSKDALKMASYAGCKALGFSNVGMIEEGWKADFAVINLDNARYIGWNKDNLASFIVFSGSSRDVCGTMVNGKWVYKDGEFPSLDYEKVMYDAKEARKELLAI</sequence>
<dbReference type="CDD" id="cd01298">
    <property type="entry name" value="ATZ_TRZ_like"/>
    <property type="match status" value="1"/>
</dbReference>
<evidence type="ECO:0000259" key="2">
    <source>
        <dbReference type="Pfam" id="PF01979"/>
    </source>
</evidence>
<dbReference type="PANTHER" id="PTHR43794:SF11">
    <property type="entry name" value="AMIDOHYDROLASE-RELATED DOMAIN-CONTAINING PROTEIN"/>
    <property type="match status" value="1"/>
</dbReference>
<reference evidence="3 4" key="1">
    <citation type="submission" date="2016-11" db="EMBL/GenBank/DDBJ databases">
        <authorList>
            <person name="Varghese N."/>
            <person name="Submissions S."/>
        </authorList>
    </citation>
    <scope>NUCLEOTIDE SEQUENCE [LARGE SCALE GENOMIC DNA]</scope>
    <source>
        <strain evidence="3 4">DSM 20664</strain>
    </source>
</reference>
<dbReference type="InterPro" id="IPR032466">
    <property type="entry name" value="Metal_Hydrolase"/>
</dbReference>
<dbReference type="Proteomes" id="UP000185093">
    <property type="component" value="Unassembled WGS sequence"/>
</dbReference>
<dbReference type="SUPFAM" id="SSF51338">
    <property type="entry name" value="Composite domain of metallo-dependent hydrolases"/>
    <property type="match status" value="1"/>
</dbReference>
<accession>A0ABY1JBB8</accession>
<protein>
    <submittedName>
        <fullName evidence="3">5-methylthioadenosine/S-adenosylhomocysteine deaminase</fullName>
    </submittedName>
</protein>
<dbReference type="PANTHER" id="PTHR43794">
    <property type="entry name" value="AMINOHYDROLASE SSNA-RELATED"/>
    <property type="match status" value="1"/>
</dbReference>
<dbReference type="Pfam" id="PF01979">
    <property type="entry name" value="Amidohydro_1"/>
    <property type="match status" value="1"/>
</dbReference>
<keyword evidence="1" id="KW-0378">Hydrolase</keyword>
<keyword evidence="4" id="KW-1185">Reference proteome</keyword>
<feature type="domain" description="Amidohydrolase-related" evidence="2">
    <location>
        <begin position="68"/>
        <end position="415"/>
    </location>
</feature>
<dbReference type="InterPro" id="IPR006680">
    <property type="entry name" value="Amidohydro-rel"/>
</dbReference>
<dbReference type="Gene3D" id="3.20.20.140">
    <property type="entry name" value="Metal-dependent hydrolases"/>
    <property type="match status" value="1"/>
</dbReference>
<organism evidence="3 4">
    <name type="scientific">Acetomicrobium flavidum</name>
    <dbReference type="NCBI Taxonomy" id="49896"/>
    <lineage>
        <taxon>Bacteria</taxon>
        <taxon>Thermotogati</taxon>
        <taxon>Synergistota</taxon>
        <taxon>Synergistia</taxon>
        <taxon>Synergistales</taxon>
        <taxon>Acetomicrobiaceae</taxon>
        <taxon>Acetomicrobium</taxon>
    </lineage>
</organism>
<proteinExistence type="predicted"/>
<evidence type="ECO:0000313" key="4">
    <source>
        <dbReference type="Proteomes" id="UP000185093"/>
    </source>
</evidence>
<gene>
    <name evidence="3" type="ORF">SAMN05444368_0341</name>
</gene>
<dbReference type="SUPFAM" id="SSF51556">
    <property type="entry name" value="Metallo-dependent hydrolases"/>
    <property type="match status" value="1"/>
</dbReference>
<dbReference type="InterPro" id="IPR011059">
    <property type="entry name" value="Metal-dep_hydrolase_composite"/>
</dbReference>
<comment type="caution">
    <text evidence="3">The sequence shown here is derived from an EMBL/GenBank/DDBJ whole genome shotgun (WGS) entry which is preliminary data.</text>
</comment>
<evidence type="ECO:0000313" key="3">
    <source>
        <dbReference type="EMBL" id="SIN63199.1"/>
    </source>
</evidence>
<evidence type="ECO:0000256" key="1">
    <source>
        <dbReference type="ARBA" id="ARBA00022801"/>
    </source>
</evidence>
<dbReference type="InterPro" id="IPR050287">
    <property type="entry name" value="MTA/SAH_deaminase"/>
</dbReference>
<name>A0ABY1JBB8_9BACT</name>
<dbReference type="RefSeq" id="WP_074199082.1">
    <property type="nucleotide sequence ID" value="NZ_FSQZ01000001.1"/>
</dbReference>
<dbReference type="EMBL" id="FSQZ01000001">
    <property type="protein sequence ID" value="SIN63199.1"/>
    <property type="molecule type" value="Genomic_DNA"/>
</dbReference>
<dbReference type="Gene3D" id="2.30.40.10">
    <property type="entry name" value="Urease, subunit C, domain 1"/>
    <property type="match status" value="1"/>
</dbReference>